<dbReference type="GO" id="GO:0004523">
    <property type="term" value="F:RNA-DNA hybrid ribonuclease activity"/>
    <property type="evidence" value="ECO:0007669"/>
    <property type="project" value="InterPro"/>
</dbReference>
<dbReference type="EMBL" id="DF973672">
    <property type="protein sequence ID" value="GAU37477.1"/>
    <property type="molecule type" value="Genomic_DNA"/>
</dbReference>
<accession>A0A2Z6P4Z9</accession>
<dbReference type="CDD" id="cd06222">
    <property type="entry name" value="RNase_H_like"/>
    <property type="match status" value="1"/>
</dbReference>
<gene>
    <name evidence="2" type="ORF">TSUD_207130</name>
</gene>
<dbReference type="InterPro" id="IPR036397">
    <property type="entry name" value="RNaseH_sf"/>
</dbReference>
<keyword evidence="3" id="KW-1185">Reference proteome</keyword>
<dbReference type="InterPro" id="IPR002156">
    <property type="entry name" value="RNaseH_domain"/>
</dbReference>
<dbReference type="Gene3D" id="3.30.420.10">
    <property type="entry name" value="Ribonuclease H-like superfamily/Ribonuclease H"/>
    <property type="match status" value="1"/>
</dbReference>
<protein>
    <recommendedName>
        <fullName evidence="1">RNase H type-1 domain-containing protein</fullName>
    </recommendedName>
</protein>
<name>A0A2Z6P4Z9_TRISU</name>
<dbReference type="PANTHER" id="PTHR47074:SF48">
    <property type="entry name" value="POLYNUCLEOTIDYL TRANSFERASE, RIBONUCLEASE H-LIKE SUPERFAMILY PROTEIN"/>
    <property type="match status" value="1"/>
</dbReference>
<dbReference type="PANTHER" id="PTHR47074">
    <property type="entry name" value="BNAC02G40300D PROTEIN"/>
    <property type="match status" value="1"/>
</dbReference>
<evidence type="ECO:0000259" key="1">
    <source>
        <dbReference type="Pfam" id="PF13456"/>
    </source>
</evidence>
<dbReference type="AlphaFoldDB" id="A0A2Z6P4Z9"/>
<dbReference type="InterPro" id="IPR012337">
    <property type="entry name" value="RNaseH-like_sf"/>
</dbReference>
<dbReference type="Pfam" id="PF13456">
    <property type="entry name" value="RVT_3"/>
    <property type="match status" value="1"/>
</dbReference>
<reference evidence="3" key="1">
    <citation type="journal article" date="2017" name="Front. Plant Sci.">
        <title>Climate Clever Clovers: New Paradigm to Reduce the Environmental Footprint of Ruminants by Breeding Low Methanogenic Forages Utilizing Haplotype Variation.</title>
        <authorList>
            <person name="Kaur P."/>
            <person name="Appels R."/>
            <person name="Bayer P.E."/>
            <person name="Keeble-Gagnere G."/>
            <person name="Wang J."/>
            <person name="Hirakawa H."/>
            <person name="Shirasawa K."/>
            <person name="Vercoe P."/>
            <person name="Stefanova K."/>
            <person name="Durmic Z."/>
            <person name="Nichols P."/>
            <person name="Revell C."/>
            <person name="Isobe S.N."/>
            <person name="Edwards D."/>
            <person name="Erskine W."/>
        </authorList>
    </citation>
    <scope>NUCLEOTIDE SEQUENCE [LARGE SCALE GENOMIC DNA]</scope>
    <source>
        <strain evidence="3">cv. Daliak</strain>
    </source>
</reference>
<organism evidence="2 3">
    <name type="scientific">Trifolium subterraneum</name>
    <name type="common">Subterranean clover</name>
    <dbReference type="NCBI Taxonomy" id="3900"/>
    <lineage>
        <taxon>Eukaryota</taxon>
        <taxon>Viridiplantae</taxon>
        <taxon>Streptophyta</taxon>
        <taxon>Embryophyta</taxon>
        <taxon>Tracheophyta</taxon>
        <taxon>Spermatophyta</taxon>
        <taxon>Magnoliopsida</taxon>
        <taxon>eudicotyledons</taxon>
        <taxon>Gunneridae</taxon>
        <taxon>Pentapetalae</taxon>
        <taxon>rosids</taxon>
        <taxon>fabids</taxon>
        <taxon>Fabales</taxon>
        <taxon>Fabaceae</taxon>
        <taxon>Papilionoideae</taxon>
        <taxon>50 kb inversion clade</taxon>
        <taxon>NPAAA clade</taxon>
        <taxon>Hologalegina</taxon>
        <taxon>IRL clade</taxon>
        <taxon>Trifolieae</taxon>
        <taxon>Trifolium</taxon>
    </lineage>
</organism>
<sequence>MHDPWLRGNANRWVPSPQPAGVYQLSVRDLLHENYKAWNIAKVRNLFSKDVAEKILETPLVSSVREDKVVWEEERNGCYSVKSGRVECTLNCPVCDEEIEDELHIFFRCVVARDSWSAAGLSSVLHNATYQQTNAMNRIFAMPRQIGRHAFDAWNDWYSVHKLQSNNVSGTTEADLVRWEKPTLDWVKCNVDAAFVSGSGRTSVGVCFRDNSGHFMAGMTQWQQTVISSVEGETWTLLLAMEEARHRGLDRVQFESDSKVLIEAIHMKRRGNSKFMSIVHDILSLMSSFINFEVKFVRRQANLVAHTLARAANSWASFHRFENIPFCIEHLIFNEMQ</sequence>
<proteinExistence type="predicted"/>
<dbReference type="InterPro" id="IPR052929">
    <property type="entry name" value="RNase_H-like_EbsB-rel"/>
</dbReference>
<dbReference type="SUPFAM" id="SSF53098">
    <property type="entry name" value="Ribonuclease H-like"/>
    <property type="match status" value="1"/>
</dbReference>
<evidence type="ECO:0000313" key="2">
    <source>
        <dbReference type="EMBL" id="GAU37477.1"/>
    </source>
</evidence>
<dbReference type="Proteomes" id="UP000242715">
    <property type="component" value="Unassembled WGS sequence"/>
</dbReference>
<dbReference type="GO" id="GO:0003676">
    <property type="term" value="F:nucleic acid binding"/>
    <property type="evidence" value="ECO:0007669"/>
    <property type="project" value="InterPro"/>
</dbReference>
<dbReference type="InterPro" id="IPR044730">
    <property type="entry name" value="RNase_H-like_dom_plant"/>
</dbReference>
<dbReference type="OrthoDB" id="1906820at2759"/>
<evidence type="ECO:0000313" key="3">
    <source>
        <dbReference type="Proteomes" id="UP000242715"/>
    </source>
</evidence>
<feature type="domain" description="RNase H type-1" evidence="1">
    <location>
        <begin position="190"/>
        <end position="312"/>
    </location>
</feature>